<dbReference type="PATRIC" id="fig|1240687.3.peg.4158"/>
<proteinExistence type="predicted"/>
<evidence type="ECO:0000313" key="2">
    <source>
        <dbReference type="Proteomes" id="UP000011980"/>
    </source>
</evidence>
<organism evidence="1 2">
    <name type="scientific">Leptospira kirschneri serovar Bulgarica str. Nikolaevo</name>
    <dbReference type="NCBI Taxonomy" id="1240687"/>
    <lineage>
        <taxon>Bacteria</taxon>
        <taxon>Pseudomonadati</taxon>
        <taxon>Spirochaetota</taxon>
        <taxon>Spirochaetia</taxon>
        <taxon>Leptospirales</taxon>
        <taxon>Leptospiraceae</taxon>
        <taxon>Leptospira</taxon>
    </lineage>
</organism>
<protein>
    <submittedName>
        <fullName evidence="1">Uncharacterized protein</fullName>
    </submittedName>
</protein>
<comment type="caution">
    <text evidence="1">The sequence shown here is derived from an EMBL/GenBank/DDBJ whole genome shotgun (WGS) entry which is preliminary data.</text>
</comment>
<dbReference type="AlphaFoldDB" id="M6EXK2"/>
<gene>
    <name evidence="1" type="ORF">LEP1GSC008_3873</name>
</gene>
<name>M6EXK2_9LEPT</name>
<accession>M6EXK2</accession>
<reference evidence="1 2" key="1">
    <citation type="submission" date="2013-01" db="EMBL/GenBank/DDBJ databases">
        <authorList>
            <person name="Harkins D.M."/>
            <person name="Durkin A.S."/>
            <person name="Brinkac L.M."/>
            <person name="Haft D.H."/>
            <person name="Selengut J.D."/>
            <person name="Sanka R."/>
            <person name="DePew J."/>
            <person name="Purushe J."/>
            <person name="Galloway R.L."/>
            <person name="Vinetz J.M."/>
            <person name="Sutton G.G."/>
            <person name="Nierman W.C."/>
            <person name="Fouts D.E."/>
        </authorList>
    </citation>
    <scope>NUCLEOTIDE SEQUENCE [LARGE SCALE GENOMIC DNA]</scope>
    <source>
        <strain evidence="1 2">Nikolaevo</strain>
    </source>
</reference>
<dbReference type="EMBL" id="ANCE01000194">
    <property type="protein sequence ID" value="EMK21228.1"/>
    <property type="molecule type" value="Genomic_DNA"/>
</dbReference>
<evidence type="ECO:0000313" key="1">
    <source>
        <dbReference type="EMBL" id="EMK21228.1"/>
    </source>
</evidence>
<dbReference type="Proteomes" id="UP000011980">
    <property type="component" value="Unassembled WGS sequence"/>
</dbReference>
<sequence>MQYFHFDPYRRFYTVLVVPTFYKENSGLVEKENANMAEKNRNFKDQKV</sequence>